<gene>
    <name evidence="15" type="ORF">A8990_106102</name>
</gene>
<accession>A0A3D9SBE7</accession>
<dbReference type="Proteomes" id="UP000256304">
    <property type="component" value="Unassembled WGS sequence"/>
</dbReference>
<dbReference type="PANTHER" id="PTHR43711">
    <property type="entry name" value="TWO-COMPONENT HISTIDINE KINASE"/>
    <property type="match status" value="1"/>
</dbReference>
<evidence type="ECO:0000256" key="4">
    <source>
        <dbReference type="ARBA" id="ARBA00022475"/>
    </source>
</evidence>
<dbReference type="InterPro" id="IPR003660">
    <property type="entry name" value="HAMP_dom"/>
</dbReference>
<evidence type="ECO:0000256" key="6">
    <source>
        <dbReference type="ARBA" id="ARBA00022679"/>
    </source>
</evidence>
<dbReference type="SUPFAM" id="SSF158472">
    <property type="entry name" value="HAMP domain-like"/>
    <property type="match status" value="1"/>
</dbReference>
<keyword evidence="10" id="KW-0902">Two-component regulatory system</keyword>
<dbReference type="InterPro" id="IPR003661">
    <property type="entry name" value="HisK_dim/P_dom"/>
</dbReference>
<protein>
    <recommendedName>
        <fullName evidence="3">histidine kinase</fullName>
        <ecNumber evidence="3">2.7.13.3</ecNumber>
    </recommendedName>
</protein>
<reference evidence="15 16" key="1">
    <citation type="submission" date="2018-08" db="EMBL/GenBank/DDBJ databases">
        <title>Genomic Encyclopedia of Type Strains, Phase III (KMG-III): the genomes of soil and plant-associated and newly described type strains.</title>
        <authorList>
            <person name="Whitman W."/>
        </authorList>
    </citation>
    <scope>NUCLEOTIDE SEQUENCE [LARGE SCALE GENOMIC DNA]</scope>
    <source>
        <strain evidence="15 16">CGMCC 1.10966</strain>
    </source>
</reference>
<evidence type="ECO:0000259" key="13">
    <source>
        <dbReference type="PROSITE" id="PS50109"/>
    </source>
</evidence>
<dbReference type="EC" id="2.7.13.3" evidence="3"/>
<keyword evidence="11 12" id="KW-0472">Membrane</keyword>
<dbReference type="PANTHER" id="PTHR43711:SF1">
    <property type="entry name" value="HISTIDINE KINASE 1"/>
    <property type="match status" value="1"/>
</dbReference>
<dbReference type="CDD" id="cd00075">
    <property type="entry name" value="HATPase"/>
    <property type="match status" value="1"/>
</dbReference>
<comment type="subcellular location">
    <subcellularLocation>
        <location evidence="2">Cell membrane</location>
        <topology evidence="2">Multi-pass membrane protein</topology>
    </subcellularLocation>
</comment>
<name>A0A3D9SBE7_9BACL</name>
<dbReference type="GO" id="GO:0005524">
    <property type="term" value="F:ATP binding"/>
    <property type="evidence" value="ECO:0007669"/>
    <property type="project" value="UniProtKB-KW"/>
</dbReference>
<dbReference type="Gene3D" id="1.10.287.130">
    <property type="match status" value="1"/>
</dbReference>
<dbReference type="PROSITE" id="PS50885">
    <property type="entry name" value="HAMP"/>
    <property type="match status" value="1"/>
</dbReference>
<dbReference type="Pfam" id="PF00672">
    <property type="entry name" value="HAMP"/>
    <property type="match status" value="1"/>
</dbReference>
<evidence type="ECO:0000313" key="16">
    <source>
        <dbReference type="Proteomes" id="UP000256304"/>
    </source>
</evidence>
<dbReference type="SUPFAM" id="SSF47384">
    <property type="entry name" value="Homodimeric domain of signal transducing histidine kinase"/>
    <property type="match status" value="1"/>
</dbReference>
<dbReference type="EMBL" id="QTTN01000006">
    <property type="protein sequence ID" value="REE90597.1"/>
    <property type="molecule type" value="Genomic_DNA"/>
</dbReference>
<keyword evidence="4" id="KW-1003">Cell membrane</keyword>
<sequence>MSGSLRTRIVRSYGILIVLVVVMLGTMFGTLVWNYYYSSAVGSVLQRAETESAIHTRMIAYEPMKAKARYMLQNMSEGTTHLQLLTSAGELVVDSNGLGANSGSGSNSGAAAGEQQAELTPDVDQAMKGKKGIWRGSDPVTGERIAAVTLPVMQGPRVVAMFRYTASLEEVDKTVRSILSITVLVGSFVVLLFFTMSVLIANRIAKPIRNLTRVAEKMAEGDWTRRAVHLHDRDEIGRLAETLNTMASELTRREKLKEDFISSISHELRTPLTSIRGWSETLASGDPGDVEELNMGLSIIGRETERLSGLVEDLLDFSKLYAKSIVLHPEALDIRRTIGETLRQFIARGQRESIRIIGKYSDEPLVARVDANRLKQVFINVLDNALKFTPSGGTVTVTGERRSGEAHITIQDTGPGIPPEDLPHVTEKFYKGTSQRSGSGLGLAICKEIVELHGGQFQVSSAAGEGTTVLISIPLVPDEERQEPASD</sequence>
<keyword evidence="12" id="KW-1133">Transmembrane helix</keyword>
<keyword evidence="7" id="KW-0547">Nucleotide-binding</keyword>
<evidence type="ECO:0000256" key="7">
    <source>
        <dbReference type="ARBA" id="ARBA00022741"/>
    </source>
</evidence>
<feature type="domain" description="Histidine kinase" evidence="13">
    <location>
        <begin position="263"/>
        <end position="477"/>
    </location>
</feature>
<keyword evidence="6" id="KW-0808">Transferase</keyword>
<dbReference type="InterPro" id="IPR036890">
    <property type="entry name" value="HATPase_C_sf"/>
</dbReference>
<dbReference type="PROSITE" id="PS50109">
    <property type="entry name" value="HIS_KIN"/>
    <property type="match status" value="1"/>
</dbReference>
<evidence type="ECO:0000313" key="15">
    <source>
        <dbReference type="EMBL" id="REE90597.1"/>
    </source>
</evidence>
<dbReference type="GO" id="GO:0005886">
    <property type="term" value="C:plasma membrane"/>
    <property type="evidence" value="ECO:0007669"/>
    <property type="project" value="UniProtKB-SubCell"/>
</dbReference>
<dbReference type="Pfam" id="PF00512">
    <property type="entry name" value="HisKA"/>
    <property type="match status" value="1"/>
</dbReference>
<evidence type="ECO:0000256" key="5">
    <source>
        <dbReference type="ARBA" id="ARBA00022553"/>
    </source>
</evidence>
<proteinExistence type="predicted"/>
<evidence type="ECO:0000256" key="8">
    <source>
        <dbReference type="ARBA" id="ARBA00022777"/>
    </source>
</evidence>
<dbReference type="CDD" id="cd06225">
    <property type="entry name" value="HAMP"/>
    <property type="match status" value="1"/>
</dbReference>
<dbReference type="OrthoDB" id="2359336at2"/>
<evidence type="ECO:0000259" key="14">
    <source>
        <dbReference type="PROSITE" id="PS50885"/>
    </source>
</evidence>
<dbReference type="GO" id="GO:0000155">
    <property type="term" value="F:phosphorelay sensor kinase activity"/>
    <property type="evidence" value="ECO:0007669"/>
    <property type="project" value="InterPro"/>
</dbReference>
<dbReference type="InterPro" id="IPR036097">
    <property type="entry name" value="HisK_dim/P_sf"/>
</dbReference>
<feature type="transmembrane region" description="Helical" evidence="12">
    <location>
        <begin position="12"/>
        <end position="36"/>
    </location>
</feature>
<dbReference type="InterPro" id="IPR050736">
    <property type="entry name" value="Sensor_HK_Regulatory"/>
</dbReference>
<comment type="catalytic activity">
    <reaction evidence="1">
        <text>ATP + protein L-histidine = ADP + protein N-phospho-L-histidine.</text>
        <dbReference type="EC" id="2.7.13.3"/>
    </reaction>
</comment>
<evidence type="ECO:0000256" key="3">
    <source>
        <dbReference type="ARBA" id="ARBA00012438"/>
    </source>
</evidence>
<keyword evidence="8 15" id="KW-0418">Kinase</keyword>
<dbReference type="InterPro" id="IPR005467">
    <property type="entry name" value="His_kinase_dom"/>
</dbReference>
<organism evidence="15 16">
    <name type="scientific">Paenibacillus taihuensis</name>
    <dbReference type="NCBI Taxonomy" id="1156355"/>
    <lineage>
        <taxon>Bacteria</taxon>
        <taxon>Bacillati</taxon>
        <taxon>Bacillota</taxon>
        <taxon>Bacilli</taxon>
        <taxon>Bacillales</taxon>
        <taxon>Paenibacillaceae</taxon>
        <taxon>Paenibacillus</taxon>
    </lineage>
</organism>
<dbReference type="InterPro" id="IPR003594">
    <property type="entry name" value="HATPase_dom"/>
</dbReference>
<dbReference type="PRINTS" id="PR00344">
    <property type="entry name" value="BCTRLSENSOR"/>
</dbReference>
<dbReference type="Gene3D" id="6.10.340.10">
    <property type="match status" value="1"/>
</dbReference>
<dbReference type="FunFam" id="3.30.565.10:FF:000006">
    <property type="entry name" value="Sensor histidine kinase WalK"/>
    <property type="match status" value="1"/>
</dbReference>
<comment type="caution">
    <text evidence="15">The sequence shown here is derived from an EMBL/GenBank/DDBJ whole genome shotgun (WGS) entry which is preliminary data.</text>
</comment>
<dbReference type="Gene3D" id="3.30.565.10">
    <property type="entry name" value="Histidine kinase-like ATPase, C-terminal domain"/>
    <property type="match status" value="1"/>
</dbReference>
<evidence type="ECO:0000256" key="9">
    <source>
        <dbReference type="ARBA" id="ARBA00022840"/>
    </source>
</evidence>
<feature type="transmembrane region" description="Helical" evidence="12">
    <location>
        <begin position="178"/>
        <end position="201"/>
    </location>
</feature>
<evidence type="ECO:0000256" key="10">
    <source>
        <dbReference type="ARBA" id="ARBA00023012"/>
    </source>
</evidence>
<dbReference type="SMART" id="SM00388">
    <property type="entry name" value="HisKA"/>
    <property type="match status" value="1"/>
</dbReference>
<dbReference type="CDD" id="cd00082">
    <property type="entry name" value="HisKA"/>
    <property type="match status" value="1"/>
</dbReference>
<evidence type="ECO:0000256" key="1">
    <source>
        <dbReference type="ARBA" id="ARBA00000085"/>
    </source>
</evidence>
<dbReference type="FunFam" id="1.10.287.130:FF:000001">
    <property type="entry name" value="Two-component sensor histidine kinase"/>
    <property type="match status" value="1"/>
</dbReference>
<evidence type="ECO:0000256" key="12">
    <source>
        <dbReference type="SAM" id="Phobius"/>
    </source>
</evidence>
<keyword evidence="5" id="KW-0597">Phosphoprotein</keyword>
<evidence type="ECO:0000256" key="2">
    <source>
        <dbReference type="ARBA" id="ARBA00004651"/>
    </source>
</evidence>
<keyword evidence="16" id="KW-1185">Reference proteome</keyword>
<dbReference type="SUPFAM" id="SSF55874">
    <property type="entry name" value="ATPase domain of HSP90 chaperone/DNA topoisomerase II/histidine kinase"/>
    <property type="match status" value="1"/>
</dbReference>
<dbReference type="RefSeq" id="WP_116188332.1">
    <property type="nucleotide sequence ID" value="NZ_QTTN01000006.1"/>
</dbReference>
<keyword evidence="9" id="KW-0067">ATP-binding</keyword>
<evidence type="ECO:0000256" key="11">
    <source>
        <dbReference type="ARBA" id="ARBA00023136"/>
    </source>
</evidence>
<dbReference type="SMART" id="SM00387">
    <property type="entry name" value="HATPase_c"/>
    <property type="match status" value="1"/>
</dbReference>
<dbReference type="SMART" id="SM00304">
    <property type="entry name" value="HAMP"/>
    <property type="match status" value="1"/>
</dbReference>
<keyword evidence="12" id="KW-0812">Transmembrane</keyword>
<dbReference type="Pfam" id="PF02518">
    <property type="entry name" value="HATPase_c"/>
    <property type="match status" value="1"/>
</dbReference>
<feature type="domain" description="HAMP" evidence="14">
    <location>
        <begin position="202"/>
        <end position="255"/>
    </location>
</feature>
<dbReference type="AlphaFoldDB" id="A0A3D9SBE7"/>
<dbReference type="InterPro" id="IPR004358">
    <property type="entry name" value="Sig_transdc_His_kin-like_C"/>
</dbReference>